<dbReference type="OrthoDB" id="196847at2759"/>
<protein>
    <recommendedName>
        <fullName evidence="1">acetyl-CoA carboxytransferase</fullName>
        <ecNumber evidence="1">2.1.3.15</ecNumber>
    </recommendedName>
</protein>
<dbReference type="PROSITE" id="PS50989">
    <property type="entry name" value="COA_CT_CTER"/>
    <property type="match status" value="1"/>
</dbReference>
<comment type="catalytic activity">
    <reaction evidence="8">
        <text>N(6)-carboxybiotinyl-L-lysyl-[protein] + acetyl-CoA = N(6)-biotinyl-L-lysyl-[protein] + malonyl-CoA</text>
        <dbReference type="Rhea" id="RHEA:54728"/>
        <dbReference type="Rhea" id="RHEA-COMP:10505"/>
        <dbReference type="Rhea" id="RHEA-COMP:10506"/>
        <dbReference type="ChEBI" id="CHEBI:57288"/>
        <dbReference type="ChEBI" id="CHEBI:57384"/>
        <dbReference type="ChEBI" id="CHEBI:83144"/>
        <dbReference type="ChEBI" id="CHEBI:83145"/>
        <dbReference type="EC" id="2.1.3.15"/>
    </reaction>
</comment>
<gene>
    <name evidence="10" type="ORF">H5410_054063</name>
</gene>
<evidence type="ECO:0000256" key="5">
    <source>
        <dbReference type="ARBA" id="ARBA00022840"/>
    </source>
</evidence>
<dbReference type="PANTHER" id="PTHR42853:SF1">
    <property type="entry name" value="ACETYL-COA CARBOXYTRANSFERASE"/>
    <property type="match status" value="1"/>
</dbReference>
<evidence type="ECO:0000256" key="3">
    <source>
        <dbReference type="ARBA" id="ARBA00022741"/>
    </source>
</evidence>
<dbReference type="SUPFAM" id="SSF52096">
    <property type="entry name" value="ClpP/crotonase"/>
    <property type="match status" value="1"/>
</dbReference>
<organism evidence="10 11">
    <name type="scientific">Solanum commersonii</name>
    <name type="common">Commerson's wild potato</name>
    <name type="synonym">Commerson's nightshade</name>
    <dbReference type="NCBI Taxonomy" id="4109"/>
    <lineage>
        <taxon>Eukaryota</taxon>
        <taxon>Viridiplantae</taxon>
        <taxon>Streptophyta</taxon>
        <taxon>Embryophyta</taxon>
        <taxon>Tracheophyta</taxon>
        <taxon>Spermatophyta</taxon>
        <taxon>Magnoliopsida</taxon>
        <taxon>eudicotyledons</taxon>
        <taxon>Gunneridae</taxon>
        <taxon>Pentapetalae</taxon>
        <taxon>asterids</taxon>
        <taxon>lamiids</taxon>
        <taxon>Solanales</taxon>
        <taxon>Solanaceae</taxon>
        <taxon>Solanoideae</taxon>
        <taxon>Solaneae</taxon>
        <taxon>Solanum</taxon>
    </lineage>
</organism>
<dbReference type="EC" id="2.1.3.15" evidence="1"/>
<dbReference type="AlphaFoldDB" id="A0A9J5X872"/>
<dbReference type="InterPro" id="IPR001095">
    <property type="entry name" value="Acetyl_CoA_COase_a_su"/>
</dbReference>
<keyword evidence="2" id="KW-0444">Lipid biosynthesis</keyword>
<reference evidence="10 11" key="1">
    <citation type="submission" date="2020-09" db="EMBL/GenBank/DDBJ databases">
        <title>De no assembly of potato wild relative species, Solanum commersonii.</title>
        <authorList>
            <person name="Cho K."/>
        </authorList>
    </citation>
    <scope>NUCLEOTIDE SEQUENCE [LARGE SCALE GENOMIC DNA]</scope>
    <source>
        <strain evidence="10">LZ3.2</strain>
        <tissue evidence="10">Leaf</tissue>
    </source>
</reference>
<evidence type="ECO:0000313" key="10">
    <source>
        <dbReference type="EMBL" id="KAG5583436.1"/>
    </source>
</evidence>
<dbReference type="GO" id="GO:0006633">
    <property type="term" value="P:fatty acid biosynthetic process"/>
    <property type="evidence" value="ECO:0007669"/>
    <property type="project" value="UniProtKB-KW"/>
</dbReference>
<dbReference type="InterPro" id="IPR011763">
    <property type="entry name" value="COA_CT_C"/>
</dbReference>
<dbReference type="GO" id="GO:0005524">
    <property type="term" value="F:ATP binding"/>
    <property type="evidence" value="ECO:0007669"/>
    <property type="project" value="UniProtKB-KW"/>
</dbReference>
<sequence>MFGLRVPIITVVTNEGGSGRSLAIECVNKWLMLENSTTFYVASPKGCTVILWKSSQSAPKAAEKLRITTQEHYKLLIANAIIPRGKIGIYGEGLVMQVV</sequence>
<evidence type="ECO:0000256" key="1">
    <source>
        <dbReference type="ARBA" id="ARBA00011883"/>
    </source>
</evidence>
<evidence type="ECO:0000256" key="8">
    <source>
        <dbReference type="ARBA" id="ARBA00049152"/>
    </source>
</evidence>
<evidence type="ECO:0000256" key="4">
    <source>
        <dbReference type="ARBA" id="ARBA00022832"/>
    </source>
</evidence>
<name>A0A9J5X872_SOLCO</name>
<dbReference type="InterPro" id="IPR029045">
    <property type="entry name" value="ClpP/crotonase-like_dom_sf"/>
</dbReference>
<evidence type="ECO:0000256" key="2">
    <source>
        <dbReference type="ARBA" id="ARBA00022516"/>
    </source>
</evidence>
<dbReference type="PANTHER" id="PTHR42853">
    <property type="entry name" value="ACETYL-COENZYME A CARBOXYLASE CARBOXYL TRANSFERASE SUBUNIT ALPHA"/>
    <property type="match status" value="1"/>
</dbReference>
<dbReference type="GO" id="GO:0003989">
    <property type="term" value="F:acetyl-CoA carboxylase activity"/>
    <property type="evidence" value="ECO:0007669"/>
    <property type="project" value="InterPro"/>
</dbReference>
<keyword evidence="3" id="KW-0547">Nucleotide-binding</keyword>
<evidence type="ECO:0000256" key="7">
    <source>
        <dbReference type="ARBA" id="ARBA00023160"/>
    </source>
</evidence>
<evidence type="ECO:0000313" key="11">
    <source>
        <dbReference type="Proteomes" id="UP000824120"/>
    </source>
</evidence>
<keyword evidence="7" id="KW-0275">Fatty acid biosynthesis</keyword>
<dbReference type="Pfam" id="PF03255">
    <property type="entry name" value="ACCA"/>
    <property type="match status" value="1"/>
</dbReference>
<keyword evidence="11" id="KW-1185">Reference proteome</keyword>
<feature type="domain" description="CoA carboxyltransferase C-terminal" evidence="9">
    <location>
        <begin position="1"/>
        <end position="99"/>
    </location>
</feature>
<keyword evidence="5" id="KW-0067">ATP-binding</keyword>
<keyword evidence="6" id="KW-0443">Lipid metabolism</keyword>
<dbReference type="Proteomes" id="UP000824120">
    <property type="component" value="Chromosome 10"/>
</dbReference>
<dbReference type="GO" id="GO:0009317">
    <property type="term" value="C:acetyl-CoA carboxylase complex"/>
    <property type="evidence" value="ECO:0007669"/>
    <property type="project" value="InterPro"/>
</dbReference>
<dbReference type="EMBL" id="JACXVP010000010">
    <property type="protein sequence ID" value="KAG5583436.1"/>
    <property type="molecule type" value="Genomic_DNA"/>
</dbReference>
<keyword evidence="4" id="KW-0276">Fatty acid metabolism</keyword>
<dbReference type="Gene3D" id="3.90.226.10">
    <property type="entry name" value="2-enoyl-CoA Hydratase, Chain A, domain 1"/>
    <property type="match status" value="1"/>
</dbReference>
<proteinExistence type="predicted"/>
<evidence type="ECO:0000256" key="6">
    <source>
        <dbReference type="ARBA" id="ARBA00023098"/>
    </source>
</evidence>
<comment type="caution">
    <text evidence="10">The sequence shown here is derived from an EMBL/GenBank/DDBJ whole genome shotgun (WGS) entry which is preliminary data.</text>
</comment>
<evidence type="ECO:0000259" key="9">
    <source>
        <dbReference type="PROSITE" id="PS50989"/>
    </source>
</evidence>
<accession>A0A9J5X872</accession>
<dbReference type="GO" id="GO:0016743">
    <property type="term" value="F:carboxyl- or carbamoyltransferase activity"/>
    <property type="evidence" value="ECO:0007669"/>
    <property type="project" value="InterPro"/>
</dbReference>